<organism evidence="5 6">
    <name type="scientific">Ranatra chinensis</name>
    <dbReference type="NCBI Taxonomy" id="642074"/>
    <lineage>
        <taxon>Eukaryota</taxon>
        <taxon>Metazoa</taxon>
        <taxon>Ecdysozoa</taxon>
        <taxon>Arthropoda</taxon>
        <taxon>Hexapoda</taxon>
        <taxon>Insecta</taxon>
        <taxon>Pterygota</taxon>
        <taxon>Neoptera</taxon>
        <taxon>Paraneoptera</taxon>
        <taxon>Hemiptera</taxon>
        <taxon>Heteroptera</taxon>
        <taxon>Panheteroptera</taxon>
        <taxon>Nepomorpha</taxon>
        <taxon>Nepidae</taxon>
        <taxon>Ranatrinae</taxon>
        <taxon>Ranatra</taxon>
    </lineage>
</organism>
<keyword evidence="6" id="KW-1185">Reference proteome</keyword>
<name>A0ABD0YU47_9HEMI</name>
<evidence type="ECO:0008006" key="7">
    <source>
        <dbReference type="Google" id="ProtNLM"/>
    </source>
</evidence>
<reference evidence="5 6" key="1">
    <citation type="submission" date="2024-07" db="EMBL/GenBank/DDBJ databases">
        <title>Chromosome-level genome assembly of the water stick insect Ranatra chinensis (Heteroptera: Nepidae).</title>
        <authorList>
            <person name="Liu X."/>
        </authorList>
    </citation>
    <scope>NUCLEOTIDE SEQUENCE [LARGE SCALE GENOMIC DNA]</scope>
    <source>
        <strain evidence="5">Cailab_2021Rc</strain>
        <tissue evidence="5">Muscle</tissue>
    </source>
</reference>
<evidence type="ECO:0000256" key="4">
    <source>
        <dbReference type="ARBA" id="ARBA00023212"/>
    </source>
</evidence>
<keyword evidence="3" id="KW-0597">Phosphoprotein</keyword>
<proteinExistence type="predicted"/>
<evidence type="ECO:0000256" key="1">
    <source>
        <dbReference type="ARBA" id="ARBA00004300"/>
    </source>
</evidence>
<dbReference type="EMBL" id="JBFDAA010000002">
    <property type="protein sequence ID" value="KAL1139472.1"/>
    <property type="molecule type" value="Genomic_DNA"/>
</dbReference>
<protein>
    <recommendedName>
        <fullName evidence="7">EF-hand domain-containing protein</fullName>
    </recommendedName>
</protein>
<comment type="subcellular location">
    <subcellularLocation>
        <location evidence="1">Cytoplasm</location>
        <location evidence="1">Cytoskeleton</location>
        <location evidence="1">Microtubule organizing center</location>
        <location evidence="1">Centrosome</location>
    </subcellularLocation>
</comment>
<evidence type="ECO:0000313" key="6">
    <source>
        <dbReference type="Proteomes" id="UP001558652"/>
    </source>
</evidence>
<dbReference type="Proteomes" id="UP001558652">
    <property type="component" value="Unassembled WGS sequence"/>
</dbReference>
<sequence length="157" mass="17553">MDKCGGGGGGGERGEDPYEEQLLAVFESCDREGRGLLDGEGLSQLCQMLHLEERRDELVSKLIGPTKLPTLVNDITFPKFREALLAILATPSDTRESSPVREVSPKFVYGQKKYGRRSRPESTDHDFQDLTIEEAEAETFIVEIQDSHRNGKVKKDI</sequence>
<accession>A0ABD0YU47</accession>
<keyword evidence="2" id="KW-0963">Cytoplasm</keyword>
<dbReference type="AlphaFoldDB" id="A0ABD0YU47"/>
<gene>
    <name evidence="5" type="ORF">AAG570_006456</name>
</gene>
<dbReference type="PANTHER" id="PTHR18905">
    <property type="entry name" value="NINEIN"/>
    <property type="match status" value="1"/>
</dbReference>
<evidence type="ECO:0000256" key="3">
    <source>
        <dbReference type="ARBA" id="ARBA00022553"/>
    </source>
</evidence>
<dbReference type="GO" id="GO:0005813">
    <property type="term" value="C:centrosome"/>
    <property type="evidence" value="ECO:0007669"/>
    <property type="project" value="UniProtKB-SubCell"/>
</dbReference>
<comment type="caution">
    <text evidence="5">The sequence shown here is derived from an EMBL/GenBank/DDBJ whole genome shotgun (WGS) entry which is preliminary data.</text>
</comment>
<keyword evidence="4" id="KW-0206">Cytoskeleton</keyword>
<evidence type="ECO:0000256" key="2">
    <source>
        <dbReference type="ARBA" id="ARBA00022490"/>
    </source>
</evidence>
<evidence type="ECO:0000313" key="5">
    <source>
        <dbReference type="EMBL" id="KAL1139472.1"/>
    </source>
</evidence>
<dbReference type="PANTHER" id="PTHR18905:SF13">
    <property type="entry name" value="NON-CENTROSOMAL MICROTUBULE ARRAY"/>
    <property type="match status" value="1"/>
</dbReference>